<gene>
    <name evidence="4" type="ORF">DCF82_12275</name>
</gene>
<evidence type="ECO:0000256" key="1">
    <source>
        <dbReference type="ARBA" id="ARBA00022884"/>
    </source>
</evidence>
<proteinExistence type="predicted"/>
<keyword evidence="4" id="KW-0808">Transferase</keyword>
<reference evidence="4 5" key="1">
    <citation type="journal article" date="2018" name="Nat. Biotechnol.">
        <title>A standardized bacterial taxonomy based on genome phylogeny substantially revises the tree of life.</title>
        <authorList>
            <person name="Parks D.H."/>
            <person name="Chuvochina M."/>
            <person name="Waite D.W."/>
            <person name="Rinke C."/>
            <person name="Skarshewski A."/>
            <person name="Chaumeil P.A."/>
            <person name="Hugenholtz P."/>
        </authorList>
    </citation>
    <scope>NUCLEOTIDE SEQUENCE [LARGE SCALE GENOMIC DNA]</scope>
    <source>
        <strain evidence="4">UBA9049</strain>
    </source>
</reference>
<dbReference type="GO" id="GO:0006396">
    <property type="term" value="P:RNA processing"/>
    <property type="evidence" value="ECO:0007669"/>
    <property type="project" value="InterPro"/>
</dbReference>
<dbReference type="EMBL" id="DLYI01000158">
    <property type="protein sequence ID" value="HAC28575.1"/>
    <property type="molecule type" value="Genomic_DNA"/>
</dbReference>
<dbReference type="InterPro" id="IPR027408">
    <property type="entry name" value="PNPase/RNase_PH_dom_sf"/>
</dbReference>
<dbReference type="GO" id="GO:0006402">
    <property type="term" value="P:mRNA catabolic process"/>
    <property type="evidence" value="ECO:0007669"/>
    <property type="project" value="InterPro"/>
</dbReference>
<dbReference type="Pfam" id="PF01138">
    <property type="entry name" value="RNase_PH"/>
    <property type="match status" value="1"/>
</dbReference>
<dbReference type="InterPro" id="IPR001247">
    <property type="entry name" value="ExoRNase_PH_dom1"/>
</dbReference>
<dbReference type="InterPro" id="IPR015848">
    <property type="entry name" value="PNPase_PH_RNA-bd_bac/org-type"/>
</dbReference>
<evidence type="ECO:0000313" key="5">
    <source>
        <dbReference type="Proteomes" id="UP000261325"/>
    </source>
</evidence>
<feature type="non-terminal residue" evidence="4">
    <location>
        <position position="1"/>
    </location>
</feature>
<dbReference type="InterPro" id="IPR036456">
    <property type="entry name" value="PNPase_PH_RNA-bd_sf"/>
</dbReference>
<protein>
    <submittedName>
        <fullName evidence="4">Polyribonucleotide nucleotidyltransferase</fullName>
    </submittedName>
</protein>
<dbReference type="InterPro" id="IPR020568">
    <property type="entry name" value="Ribosomal_Su5_D2-typ_SF"/>
</dbReference>
<comment type="caution">
    <text evidence="4">The sequence shown here is derived from an EMBL/GenBank/DDBJ whole genome shotgun (WGS) entry which is preliminary data.</text>
</comment>
<dbReference type="PANTHER" id="PTHR11252:SF0">
    <property type="entry name" value="POLYRIBONUCLEOTIDE NUCLEOTIDYLTRANSFERASE 1, MITOCHONDRIAL"/>
    <property type="match status" value="1"/>
</dbReference>
<dbReference type="GO" id="GO:0003723">
    <property type="term" value="F:RNA binding"/>
    <property type="evidence" value="ECO:0007669"/>
    <property type="project" value="UniProtKB-KW"/>
</dbReference>
<dbReference type="GO" id="GO:0000175">
    <property type="term" value="F:3'-5'-RNA exonuclease activity"/>
    <property type="evidence" value="ECO:0007669"/>
    <property type="project" value="TreeGrafter"/>
</dbReference>
<dbReference type="Gene3D" id="3.30.230.70">
    <property type="entry name" value="GHMP Kinase, N-terminal domain"/>
    <property type="match status" value="2"/>
</dbReference>
<name>A0A3B8WPJ5_MARNT</name>
<accession>A0A3B8WPJ5</accession>
<feature type="non-terminal residue" evidence="4">
    <location>
        <position position="187"/>
    </location>
</feature>
<feature type="domain" description="Polyribonucleotide nucleotidyltransferase RNA-binding" evidence="3">
    <location>
        <begin position="55"/>
        <end position="135"/>
    </location>
</feature>
<organism evidence="4 5">
    <name type="scientific">Marinobacter nauticus</name>
    <name type="common">Marinobacter hydrocarbonoclasticus</name>
    <name type="synonym">Marinobacter aquaeolei</name>
    <dbReference type="NCBI Taxonomy" id="2743"/>
    <lineage>
        <taxon>Bacteria</taxon>
        <taxon>Pseudomonadati</taxon>
        <taxon>Pseudomonadota</taxon>
        <taxon>Gammaproteobacteria</taxon>
        <taxon>Pseudomonadales</taxon>
        <taxon>Marinobacteraceae</taxon>
        <taxon>Marinobacter</taxon>
    </lineage>
</organism>
<evidence type="ECO:0000259" key="3">
    <source>
        <dbReference type="Pfam" id="PF03726"/>
    </source>
</evidence>
<dbReference type="Proteomes" id="UP000261325">
    <property type="component" value="Unassembled WGS sequence"/>
</dbReference>
<dbReference type="SUPFAM" id="SSF46915">
    <property type="entry name" value="Polynucleotide phosphorylase/guanosine pentaphosphate synthase (PNPase/GPSI), domain 3"/>
    <property type="match status" value="1"/>
</dbReference>
<dbReference type="AlphaFoldDB" id="A0A3B8WPJ5"/>
<keyword evidence="1" id="KW-0694">RNA-binding</keyword>
<evidence type="ECO:0000259" key="2">
    <source>
        <dbReference type="Pfam" id="PF01138"/>
    </source>
</evidence>
<dbReference type="InterPro" id="IPR036345">
    <property type="entry name" value="ExoRNase_PH_dom2_sf"/>
</dbReference>
<dbReference type="Pfam" id="PF03726">
    <property type="entry name" value="PNPase"/>
    <property type="match status" value="1"/>
</dbReference>
<sequence length="187" mass="20639">LMVESEAKGLTEDQMLGAVLFGHQEMQTAITAIKEFAAENGKPRWEWQPEAENTELLNAIKAEFGGAIEEAYAIRDKMARYERLGEIKSAAVEKLAGEEEGQPSEEEVKKYFGKVEKSVVRLQVIEGKPRIDGRDNKTVRPIKVEVGVLPSVHGSALFTRGETQAIVTATLGTTRDVQIIDALEGER</sequence>
<dbReference type="SUPFAM" id="SSF55666">
    <property type="entry name" value="Ribonuclease PH domain 2-like"/>
    <property type="match status" value="1"/>
</dbReference>
<dbReference type="GO" id="GO:0005829">
    <property type="term" value="C:cytosol"/>
    <property type="evidence" value="ECO:0007669"/>
    <property type="project" value="TreeGrafter"/>
</dbReference>
<dbReference type="PANTHER" id="PTHR11252">
    <property type="entry name" value="POLYRIBONUCLEOTIDE NUCLEOTIDYLTRANSFERASE"/>
    <property type="match status" value="1"/>
</dbReference>
<dbReference type="InterPro" id="IPR012162">
    <property type="entry name" value="PNPase"/>
</dbReference>
<dbReference type="GO" id="GO:0004654">
    <property type="term" value="F:polyribonucleotide nucleotidyltransferase activity"/>
    <property type="evidence" value="ECO:0007669"/>
    <property type="project" value="InterPro"/>
</dbReference>
<evidence type="ECO:0000313" key="4">
    <source>
        <dbReference type="EMBL" id="HAC28575.1"/>
    </source>
</evidence>
<feature type="domain" description="Exoribonuclease phosphorolytic" evidence="2">
    <location>
        <begin position="139"/>
        <end position="175"/>
    </location>
</feature>
<dbReference type="SUPFAM" id="SSF54211">
    <property type="entry name" value="Ribosomal protein S5 domain 2-like"/>
    <property type="match status" value="1"/>
</dbReference>